<feature type="region of interest" description="Disordered" evidence="1">
    <location>
        <begin position="57"/>
        <end position="111"/>
    </location>
</feature>
<dbReference type="Proteomes" id="UP000887578">
    <property type="component" value="Unplaced"/>
</dbReference>
<proteinExistence type="predicted"/>
<evidence type="ECO:0000313" key="2">
    <source>
        <dbReference type="Proteomes" id="UP000887578"/>
    </source>
</evidence>
<feature type="compositionally biased region" description="Polar residues" evidence="1">
    <location>
        <begin position="1"/>
        <end position="10"/>
    </location>
</feature>
<keyword evidence="2" id="KW-1185">Reference proteome</keyword>
<feature type="compositionally biased region" description="Basic and acidic residues" evidence="1">
    <location>
        <begin position="30"/>
        <end position="40"/>
    </location>
</feature>
<evidence type="ECO:0000256" key="1">
    <source>
        <dbReference type="SAM" id="MobiDB-lite"/>
    </source>
</evidence>
<dbReference type="AlphaFoldDB" id="A0A914Q325"/>
<feature type="region of interest" description="Disordered" evidence="1">
    <location>
        <begin position="1"/>
        <end position="44"/>
    </location>
</feature>
<name>A0A914Q325_9BILA</name>
<sequence>MQNLRTLSRANSDERKSPISLLVSPTTPPSEEKTALEKPKPTTKTNVAIAIKAALEAATAATPESSHTSSTEIIAREGEAVVEATEADYDPIHTSPRYASNNSSANPTSTT</sequence>
<organism evidence="2 3">
    <name type="scientific">Panagrolaimus davidi</name>
    <dbReference type="NCBI Taxonomy" id="227884"/>
    <lineage>
        <taxon>Eukaryota</taxon>
        <taxon>Metazoa</taxon>
        <taxon>Ecdysozoa</taxon>
        <taxon>Nematoda</taxon>
        <taxon>Chromadorea</taxon>
        <taxon>Rhabditida</taxon>
        <taxon>Tylenchina</taxon>
        <taxon>Panagrolaimomorpha</taxon>
        <taxon>Panagrolaimoidea</taxon>
        <taxon>Panagrolaimidae</taxon>
        <taxon>Panagrolaimus</taxon>
    </lineage>
</organism>
<reference evidence="3" key="1">
    <citation type="submission" date="2022-11" db="UniProtKB">
        <authorList>
            <consortium name="WormBaseParasite"/>
        </authorList>
    </citation>
    <scope>IDENTIFICATION</scope>
</reference>
<accession>A0A914Q325</accession>
<feature type="compositionally biased region" description="Low complexity" evidence="1">
    <location>
        <begin position="57"/>
        <end position="73"/>
    </location>
</feature>
<protein>
    <submittedName>
        <fullName evidence="3">Uncharacterized protein</fullName>
    </submittedName>
</protein>
<dbReference type="WBParaSite" id="PDA_v2.g25162.t1">
    <property type="protein sequence ID" value="PDA_v2.g25162.t1"/>
    <property type="gene ID" value="PDA_v2.g25162"/>
</dbReference>
<evidence type="ECO:0000313" key="3">
    <source>
        <dbReference type="WBParaSite" id="PDA_v2.g25162.t1"/>
    </source>
</evidence>
<feature type="compositionally biased region" description="Low complexity" evidence="1">
    <location>
        <begin position="99"/>
        <end position="111"/>
    </location>
</feature>